<feature type="compositionally biased region" description="Low complexity" evidence="1">
    <location>
        <begin position="387"/>
        <end position="399"/>
    </location>
</feature>
<proteinExistence type="predicted"/>
<dbReference type="OMA" id="EQEPPFN"/>
<feature type="region of interest" description="Disordered" evidence="1">
    <location>
        <begin position="335"/>
        <end position="370"/>
    </location>
</feature>
<organism evidence="2 3">
    <name type="scientific">Haemonchus contortus</name>
    <name type="common">Barber pole worm</name>
    <dbReference type="NCBI Taxonomy" id="6289"/>
    <lineage>
        <taxon>Eukaryota</taxon>
        <taxon>Metazoa</taxon>
        <taxon>Ecdysozoa</taxon>
        <taxon>Nematoda</taxon>
        <taxon>Chromadorea</taxon>
        <taxon>Rhabditida</taxon>
        <taxon>Rhabditina</taxon>
        <taxon>Rhabditomorpha</taxon>
        <taxon>Strongyloidea</taxon>
        <taxon>Trichostrongylidae</taxon>
        <taxon>Haemonchus</taxon>
    </lineage>
</organism>
<feature type="region of interest" description="Disordered" evidence="1">
    <location>
        <begin position="222"/>
        <end position="309"/>
    </location>
</feature>
<dbReference type="OrthoDB" id="5867687at2759"/>
<accession>A0A7I4YEB3</accession>
<reference evidence="3" key="1">
    <citation type="submission" date="2020-12" db="UniProtKB">
        <authorList>
            <consortium name="WormBaseParasite"/>
        </authorList>
    </citation>
    <scope>IDENTIFICATION</scope>
    <source>
        <strain evidence="3">MHco3</strain>
    </source>
</reference>
<evidence type="ECO:0000256" key="1">
    <source>
        <dbReference type="SAM" id="MobiDB-lite"/>
    </source>
</evidence>
<keyword evidence="2" id="KW-1185">Reference proteome</keyword>
<evidence type="ECO:0000313" key="2">
    <source>
        <dbReference type="Proteomes" id="UP000025227"/>
    </source>
</evidence>
<protein>
    <submittedName>
        <fullName evidence="3">ARID domain-containing protein</fullName>
    </submittedName>
</protein>
<feature type="compositionally biased region" description="Polar residues" evidence="1">
    <location>
        <begin position="400"/>
        <end position="412"/>
    </location>
</feature>
<feature type="compositionally biased region" description="Basic residues" evidence="1">
    <location>
        <begin position="353"/>
        <end position="362"/>
    </location>
</feature>
<feature type="compositionally biased region" description="Basic residues" evidence="1">
    <location>
        <begin position="255"/>
        <end position="271"/>
    </location>
</feature>
<feature type="region of interest" description="Disordered" evidence="1">
    <location>
        <begin position="433"/>
        <end position="464"/>
    </location>
</feature>
<sequence>RNDGSTETNAEMSSGPASWDAMTYKRPKKLKVPCARVESDGEWFQIERVLETVCLVGSDKGWQSLVQWKPNWSKQIHTPSALKDFYGRATVLGCVVKNDVLRSRVRRRIEWNRKEFMSCNFRIRVEHPDGSVTSEILPYPDVKRRFPAALFEYMENRMPPPRVPEKDEPRPDGLLPVYNNINIPRCLYLNNSVVKKEPKVEAQATPEAQNTLANDVENAAVAKQEASPGDLPKKDSIHRKSTGSVPLKEVNVRVRGGKKRRASRRFGKRSRLSQNRDLKFNNSADESSAFSEQEPFNKTAATPESELNDAQVKTVPPGISPACAKEFLRNVSKARTPASALSQRNVKSLGSSSKRHRGKQRRAASADDDIVMIQEITPNHKIRKSRFSYSNSRSARSISTPRSLRTRSSFKSSPGAKENCENVNALKKLLNSDTKSLQKSSSVKRPRRSSNDGKPFSCKRSTPLRPRNSLDHYFNCVDRRTREVLGNAVNQQNISARC</sequence>
<feature type="region of interest" description="Disordered" evidence="1">
    <location>
        <begin position="383"/>
        <end position="418"/>
    </location>
</feature>
<name>A0A7I4YEB3_HAECO</name>
<dbReference type="AlphaFoldDB" id="A0A7I4YEB3"/>
<feature type="compositionally biased region" description="Polar residues" evidence="1">
    <location>
        <begin position="339"/>
        <end position="352"/>
    </location>
</feature>
<evidence type="ECO:0000313" key="3">
    <source>
        <dbReference type="WBParaSite" id="HCON_00089170-00001"/>
    </source>
</evidence>
<dbReference type="Proteomes" id="UP000025227">
    <property type="component" value="Unplaced"/>
</dbReference>
<feature type="compositionally biased region" description="Polar residues" evidence="1">
    <location>
        <begin position="280"/>
        <end position="302"/>
    </location>
</feature>
<dbReference type="WBParaSite" id="HCON_00089170-00001">
    <property type="protein sequence ID" value="HCON_00089170-00001"/>
    <property type="gene ID" value="HCON_00089170"/>
</dbReference>